<dbReference type="Proteomes" id="UP000594749">
    <property type="component" value="Chromosome"/>
</dbReference>
<dbReference type="PANTHER" id="PTHR30086">
    <property type="entry name" value="ARGININE EXPORTER PROTEIN ARGO"/>
    <property type="match status" value="1"/>
</dbReference>
<feature type="transmembrane region" description="Helical" evidence="6">
    <location>
        <begin position="109"/>
        <end position="128"/>
    </location>
</feature>
<organism evidence="7 8">
    <name type="scientific">Campylobacter corcagiensis</name>
    <dbReference type="NCBI Taxonomy" id="1448857"/>
    <lineage>
        <taxon>Bacteria</taxon>
        <taxon>Pseudomonadati</taxon>
        <taxon>Campylobacterota</taxon>
        <taxon>Epsilonproteobacteria</taxon>
        <taxon>Campylobacterales</taxon>
        <taxon>Campylobacteraceae</taxon>
        <taxon>Campylobacter</taxon>
    </lineage>
</organism>
<name>A0A7M1LFU6_9BACT</name>
<keyword evidence="8" id="KW-1185">Reference proteome</keyword>
<keyword evidence="3 6" id="KW-0812">Transmembrane</keyword>
<feature type="transmembrane region" description="Helical" evidence="6">
    <location>
        <begin position="67"/>
        <end position="88"/>
    </location>
</feature>
<dbReference type="GO" id="GO:0005886">
    <property type="term" value="C:plasma membrane"/>
    <property type="evidence" value="ECO:0007669"/>
    <property type="project" value="UniProtKB-SubCell"/>
</dbReference>
<feature type="transmembrane region" description="Helical" evidence="6">
    <location>
        <begin position="6"/>
        <end position="31"/>
    </location>
</feature>
<gene>
    <name evidence="7" type="ORF">IMC76_01215</name>
</gene>
<dbReference type="GO" id="GO:0015171">
    <property type="term" value="F:amino acid transmembrane transporter activity"/>
    <property type="evidence" value="ECO:0007669"/>
    <property type="project" value="TreeGrafter"/>
</dbReference>
<evidence type="ECO:0000256" key="6">
    <source>
        <dbReference type="SAM" id="Phobius"/>
    </source>
</evidence>
<keyword evidence="5 6" id="KW-0472">Membrane</keyword>
<sequence length="201" mass="22697">MIESFLAGILLGWGVAIPVGPITVLMMSYALQSYTKSLCIGLGASFVDMVYLGLILFGMTQIFNNEIFIKVFSVFGACYLTYMAWGIYKGMNSNIKAVKTQQNSHIKMFIKGMLLNITNPYVMMFWFSMATTLVSGDNSFISMLSGLWIGIVSWIAFFPYVVYKSRDFLSKKIINALNWGSIAIIMGFVFYILYNTFLKIH</sequence>
<accession>A0A7M1LFU6</accession>
<feature type="transmembrane region" description="Helical" evidence="6">
    <location>
        <begin position="38"/>
        <end position="61"/>
    </location>
</feature>
<feature type="transmembrane region" description="Helical" evidence="6">
    <location>
        <begin position="175"/>
        <end position="194"/>
    </location>
</feature>
<feature type="transmembrane region" description="Helical" evidence="6">
    <location>
        <begin position="140"/>
        <end position="163"/>
    </location>
</feature>
<evidence type="ECO:0000256" key="5">
    <source>
        <dbReference type="ARBA" id="ARBA00023136"/>
    </source>
</evidence>
<dbReference type="PANTHER" id="PTHR30086:SF20">
    <property type="entry name" value="ARGININE EXPORTER PROTEIN ARGO-RELATED"/>
    <property type="match status" value="1"/>
</dbReference>
<evidence type="ECO:0000313" key="8">
    <source>
        <dbReference type="Proteomes" id="UP000594749"/>
    </source>
</evidence>
<evidence type="ECO:0000256" key="4">
    <source>
        <dbReference type="ARBA" id="ARBA00022989"/>
    </source>
</evidence>
<keyword evidence="4 6" id="KW-1133">Transmembrane helix</keyword>
<evidence type="ECO:0000256" key="3">
    <source>
        <dbReference type="ARBA" id="ARBA00022692"/>
    </source>
</evidence>
<dbReference type="InterPro" id="IPR001123">
    <property type="entry name" value="LeuE-type"/>
</dbReference>
<dbReference type="EMBL" id="CP063078">
    <property type="protein sequence ID" value="QOQ87469.1"/>
    <property type="molecule type" value="Genomic_DNA"/>
</dbReference>
<protein>
    <submittedName>
        <fullName evidence="7">LysE family translocator</fullName>
    </submittedName>
</protein>
<evidence type="ECO:0000313" key="7">
    <source>
        <dbReference type="EMBL" id="QOQ87469.1"/>
    </source>
</evidence>
<evidence type="ECO:0000256" key="1">
    <source>
        <dbReference type="ARBA" id="ARBA00004651"/>
    </source>
</evidence>
<dbReference type="OrthoDB" id="5361502at2"/>
<keyword evidence="2" id="KW-1003">Cell membrane</keyword>
<dbReference type="Pfam" id="PF01810">
    <property type="entry name" value="LysE"/>
    <property type="match status" value="1"/>
</dbReference>
<dbReference type="RefSeq" id="WP_051487259.1">
    <property type="nucleotide sequence ID" value="NZ_CP053842.1"/>
</dbReference>
<comment type="subcellular location">
    <subcellularLocation>
        <location evidence="1">Cell membrane</location>
        <topology evidence="1">Multi-pass membrane protein</topology>
    </subcellularLocation>
</comment>
<proteinExistence type="predicted"/>
<dbReference type="AlphaFoldDB" id="A0A7M1LFU6"/>
<evidence type="ECO:0000256" key="2">
    <source>
        <dbReference type="ARBA" id="ARBA00022475"/>
    </source>
</evidence>
<reference evidence="7 8" key="1">
    <citation type="submission" date="2020-10" db="EMBL/GenBank/DDBJ databases">
        <title>Campylobacter and Helicobacter PacBio genomes.</title>
        <authorList>
            <person name="Lane C."/>
        </authorList>
    </citation>
    <scope>NUCLEOTIDE SEQUENCE [LARGE SCALE GENOMIC DNA]</scope>
    <source>
        <strain evidence="7 8">2016D-0077</strain>
    </source>
</reference>